<dbReference type="InterPro" id="IPR000772">
    <property type="entry name" value="Ricin_B_lectin"/>
</dbReference>
<dbReference type="InterPro" id="IPR050261">
    <property type="entry name" value="FrsA_esterase"/>
</dbReference>
<proteinExistence type="inferred from homology"/>
<dbReference type="InterPro" id="IPR029058">
    <property type="entry name" value="AB_hydrolase_fold"/>
</dbReference>
<gene>
    <name evidence="6" type="ORF">CA983_21265</name>
</gene>
<evidence type="ECO:0000256" key="3">
    <source>
        <dbReference type="SAM" id="MobiDB-lite"/>
    </source>
</evidence>
<feature type="transmembrane region" description="Helical" evidence="4">
    <location>
        <begin position="28"/>
        <end position="48"/>
    </location>
</feature>
<name>A0A243S155_9ACTN</name>
<dbReference type="EMBL" id="NGFN01000130">
    <property type="protein sequence ID" value="OUD01258.1"/>
    <property type="molecule type" value="Genomic_DNA"/>
</dbReference>
<dbReference type="Gene3D" id="3.40.50.1820">
    <property type="entry name" value="alpha/beta hydrolase"/>
    <property type="match status" value="1"/>
</dbReference>
<dbReference type="SMART" id="SM00458">
    <property type="entry name" value="RICIN"/>
    <property type="match status" value="1"/>
</dbReference>
<reference evidence="6 7" key="1">
    <citation type="submission" date="2017-05" db="EMBL/GenBank/DDBJ databases">
        <title>Biotechnological potential of actinobacteria isolated from South African environments.</title>
        <authorList>
            <person name="Le Roes-Hill M."/>
            <person name="Prins A."/>
            <person name="Durrell K.A."/>
        </authorList>
    </citation>
    <scope>NUCLEOTIDE SEQUENCE [LARGE SCALE GENOMIC DNA]</scope>
    <source>
        <strain evidence="6 7">HMC13</strain>
    </source>
</reference>
<organism evidence="6 7">
    <name type="scientific">Streptomyces swartbergensis</name>
    <dbReference type="NCBI Taxonomy" id="487165"/>
    <lineage>
        <taxon>Bacteria</taxon>
        <taxon>Bacillati</taxon>
        <taxon>Actinomycetota</taxon>
        <taxon>Actinomycetes</taxon>
        <taxon>Kitasatosporales</taxon>
        <taxon>Streptomycetaceae</taxon>
        <taxon>Streptomyces</taxon>
    </lineage>
</organism>
<dbReference type="AlphaFoldDB" id="A0A243S155"/>
<keyword evidence="7" id="KW-1185">Reference proteome</keyword>
<dbReference type="PANTHER" id="PTHR22946">
    <property type="entry name" value="DIENELACTONE HYDROLASE DOMAIN-CONTAINING PROTEIN-RELATED"/>
    <property type="match status" value="1"/>
</dbReference>
<dbReference type="InterPro" id="IPR041127">
    <property type="entry name" value="PET_hydrolase/cutinase-like"/>
</dbReference>
<keyword evidence="4" id="KW-0812">Transmembrane</keyword>
<feature type="compositionally biased region" description="Low complexity" evidence="3">
    <location>
        <begin position="53"/>
        <end position="64"/>
    </location>
</feature>
<comment type="similarity">
    <text evidence="1">Belongs to the AB hydrolase superfamily.</text>
</comment>
<evidence type="ECO:0000256" key="1">
    <source>
        <dbReference type="ARBA" id="ARBA00008645"/>
    </source>
</evidence>
<keyword evidence="2" id="KW-0378">Hydrolase</keyword>
<dbReference type="SUPFAM" id="SSF50370">
    <property type="entry name" value="Ricin B-like lectins"/>
    <property type="match status" value="1"/>
</dbReference>
<dbReference type="Pfam" id="PF00652">
    <property type="entry name" value="Ricin_B_lectin"/>
    <property type="match status" value="1"/>
</dbReference>
<keyword evidence="4" id="KW-1133">Transmembrane helix</keyword>
<dbReference type="CDD" id="cd23418">
    <property type="entry name" value="beta-trefoil_Ricin_XLN-like"/>
    <property type="match status" value="1"/>
</dbReference>
<evidence type="ECO:0000259" key="5">
    <source>
        <dbReference type="SMART" id="SM00458"/>
    </source>
</evidence>
<evidence type="ECO:0000313" key="6">
    <source>
        <dbReference type="EMBL" id="OUD01258.1"/>
    </source>
</evidence>
<dbReference type="PROSITE" id="PS50231">
    <property type="entry name" value="RICIN_B_LECTIN"/>
    <property type="match status" value="1"/>
</dbReference>
<dbReference type="InterPro" id="IPR035992">
    <property type="entry name" value="Ricin_B-like_lectins"/>
</dbReference>
<dbReference type="RefSeq" id="WP_086602500.1">
    <property type="nucleotide sequence ID" value="NZ_NGFN01000130.1"/>
</dbReference>
<keyword evidence="4" id="KW-0472">Membrane</keyword>
<dbReference type="SUPFAM" id="SSF53474">
    <property type="entry name" value="alpha/beta-Hydrolases"/>
    <property type="match status" value="1"/>
</dbReference>
<sequence>MRSSVTQVPACKGAETSEARPRTGSRPVGLRAVVVAVVAGLIAALVSAQPVSARPAPARPGAAQDNPYERGPDPTVGSVAAQRGTFATAEMNVSPGNGFNGGKIYYPTDTSQGTWGAVAAVPGFTARWAAEGAWMGHWLASFGFVVIGIDTNSPNDYDTARGTQLLAALDYLTQKSPVRDRVDPDRLGVIGHSMGGGGAISAAVRRPSLKAAVPLAPFSPSQDLSTLRVPTMIMGARDDGTVTPSYLDGLYARTPAATQSAFIELTSGGHGFPTWGNSHVTRRMIPWLKIFIDNDTRYTQFLCPSPADRSNISRWQTKCPYVPPGGTTPPPSGGQVVGAGSARCLDVPSQTNGTQVRLWDCLDRAGQKWTRTEAAELRVHGGKCLDAEASGTSPGTRVVIWDCHGGQNQRWNIGTNGTITSTRSGLCLDAYNSGTANGTQVVLWNCNGGANQRWTFR</sequence>
<feature type="region of interest" description="Disordered" evidence="3">
    <location>
        <begin position="1"/>
        <end position="26"/>
    </location>
</feature>
<accession>A0A243S155</accession>
<comment type="caution">
    <text evidence="6">The sequence shown here is derived from an EMBL/GenBank/DDBJ whole genome shotgun (WGS) entry which is preliminary data.</text>
</comment>
<evidence type="ECO:0000256" key="2">
    <source>
        <dbReference type="ARBA" id="ARBA00022801"/>
    </source>
</evidence>
<evidence type="ECO:0000256" key="4">
    <source>
        <dbReference type="SAM" id="Phobius"/>
    </source>
</evidence>
<protein>
    <recommendedName>
        <fullName evidence="5">Ricin B lectin domain-containing protein</fullName>
    </recommendedName>
</protein>
<feature type="domain" description="Ricin B lectin" evidence="5">
    <location>
        <begin position="333"/>
        <end position="457"/>
    </location>
</feature>
<dbReference type="Proteomes" id="UP000195105">
    <property type="component" value="Unassembled WGS sequence"/>
</dbReference>
<feature type="region of interest" description="Disordered" evidence="3">
    <location>
        <begin position="53"/>
        <end position="78"/>
    </location>
</feature>
<dbReference type="Gene3D" id="2.80.10.50">
    <property type="match status" value="1"/>
</dbReference>
<dbReference type="PANTHER" id="PTHR22946:SF9">
    <property type="entry name" value="POLYKETIDE TRANSFERASE AF380"/>
    <property type="match status" value="1"/>
</dbReference>
<evidence type="ECO:0000313" key="7">
    <source>
        <dbReference type="Proteomes" id="UP000195105"/>
    </source>
</evidence>
<dbReference type="GO" id="GO:0052689">
    <property type="term" value="F:carboxylic ester hydrolase activity"/>
    <property type="evidence" value="ECO:0007669"/>
    <property type="project" value="UniProtKB-ARBA"/>
</dbReference>
<dbReference type="Pfam" id="PF12740">
    <property type="entry name" value="PETase"/>
    <property type="match status" value="1"/>
</dbReference>